<feature type="compositionally biased region" description="Polar residues" evidence="9">
    <location>
        <begin position="79"/>
        <end position="94"/>
    </location>
</feature>
<dbReference type="GO" id="GO:1905515">
    <property type="term" value="P:non-motile cilium assembly"/>
    <property type="evidence" value="ECO:0007669"/>
    <property type="project" value="TreeGrafter"/>
</dbReference>
<dbReference type="InterPro" id="IPR007033">
    <property type="entry name" value="GORAB"/>
</dbReference>
<feature type="compositionally biased region" description="Polar residues" evidence="9">
    <location>
        <begin position="329"/>
        <end position="349"/>
    </location>
</feature>
<keyword evidence="11" id="KW-1185">Reference proteome</keyword>
<name>A0A8J1Y3L0_OWEFU</name>
<evidence type="ECO:0000313" key="11">
    <source>
        <dbReference type="Proteomes" id="UP000749559"/>
    </source>
</evidence>
<feature type="coiled-coil region" evidence="8">
    <location>
        <begin position="157"/>
        <end position="184"/>
    </location>
</feature>
<feature type="region of interest" description="Disordered" evidence="9">
    <location>
        <begin position="1"/>
        <end position="108"/>
    </location>
</feature>
<keyword evidence="5" id="KW-0963">Cytoplasm</keyword>
<evidence type="ECO:0000256" key="3">
    <source>
        <dbReference type="ARBA" id="ARBA00005599"/>
    </source>
</evidence>
<feature type="coiled-coil region" evidence="8">
    <location>
        <begin position="211"/>
        <end position="245"/>
    </location>
</feature>
<feature type="compositionally biased region" description="Basic and acidic residues" evidence="9">
    <location>
        <begin position="350"/>
        <end position="392"/>
    </location>
</feature>
<evidence type="ECO:0000256" key="9">
    <source>
        <dbReference type="SAM" id="MobiDB-lite"/>
    </source>
</evidence>
<feature type="compositionally biased region" description="Basic and acidic residues" evidence="9">
    <location>
        <begin position="400"/>
        <end position="413"/>
    </location>
</feature>
<comment type="subcellular location">
    <subcellularLocation>
        <location evidence="1">Cytoplasm</location>
    </subcellularLocation>
    <subcellularLocation>
        <location evidence="2">Golgi apparatus</location>
    </subcellularLocation>
</comment>
<dbReference type="PANTHER" id="PTHR21470">
    <property type="entry name" value="RAB6-INTERACTING PROTEIN GORAB"/>
    <property type="match status" value="1"/>
</dbReference>
<dbReference type="GO" id="GO:0005794">
    <property type="term" value="C:Golgi apparatus"/>
    <property type="evidence" value="ECO:0007669"/>
    <property type="project" value="UniProtKB-SubCell"/>
</dbReference>
<keyword evidence="6" id="KW-0333">Golgi apparatus</keyword>
<keyword evidence="7 8" id="KW-0175">Coiled coil</keyword>
<evidence type="ECO:0000256" key="7">
    <source>
        <dbReference type="ARBA" id="ARBA00023054"/>
    </source>
</evidence>
<dbReference type="PANTHER" id="PTHR21470:SF2">
    <property type="entry name" value="RAB6-INTERACTING GOLGIN"/>
    <property type="match status" value="1"/>
</dbReference>
<feature type="compositionally biased region" description="Basic and acidic residues" evidence="9">
    <location>
        <begin position="434"/>
        <end position="458"/>
    </location>
</feature>
<protein>
    <recommendedName>
        <fullName evidence="4">RAB6-interacting golgin</fullName>
    </recommendedName>
</protein>
<evidence type="ECO:0000256" key="6">
    <source>
        <dbReference type="ARBA" id="ARBA00023034"/>
    </source>
</evidence>
<comment type="similarity">
    <text evidence="3">Belongs to the GORAB family.</text>
</comment>
<dbReference type="OrthoDB" id="9909311at2759"/>
<evidence type="ECO:0000256" key="8">
    <source>
        <dbReference type="SAM" id="Coils"/>
    </source>
</evidence>
<dbReference type="EMBL" id="CAIIXF020000006">
    <property type="protein sequence ID" value="CAH1785539.1"/>
    <property type="molecule type" value="Genomic_DNA"/>
</dbReference>
<sequence length="458" mass="51850">MANWAGFSDDDLRRMKRQMSGNEEVKPASNAKQNPTKKVMTNTNRPRPREKLSNGRMAKTSNQDTPTNPDAMLSKPTPKEQSPTPSSKTFNADDSSNRKRKMEVKSSTVQKDVVMVSGDNSIEPNVDHNMPDNQESLTEEIDVKEGMSRELNKIEVFQQQQKAIEELNRKKRQMLTNAIAERQKKAKKEASTLTELTRELGKLDQLLHSDVSVLRDKIEEASREFTEAQKRYERAEQEFVDAKIHLHKTSDLKDDLVEHLYSIIHQNEVRKSKKLAELMDKLHLADSEELGLELLNNIPDMALLNDLHSTTENSKTLTTSNLDKKIKQRTASDSGSQQEAVIKQPSSDQNQKDVPKSSDKIDENSKTKPGDEQKQKEAPVEKTVELNTENKTESVIMKDPATKKMDADIKVDENVPPINQEDESGTMKSAENAQIDKNEIDSEVAKSIENTKEEKTDT</sequence>
<feature type="compositionally biased region" description="Polar residues" evidence="9">
    <location>
        <begin position="59"/>
        <end position="68"/>
    </location>
</feature>
<organism evidence="10 11">
    <name type="scientific">Owenia fusiformis</name>
    <name type="common">Polychaete worm</name>
    <dbReference type="NCBI Taxonomy" id="6347"/>
    <lineage>
        <taxon>Eukaryota</taxon>
        <taxon>Metazoa</taxon>
        <taxon>Spiralia</taxon>
        <taxon>Lophotrochozoa</taxon>
        <taxon>Annelida</taxon>
        <taxon>Polychaeta</taxon>
        <taxon>Sedentaria</taxon>
        <taxon>Canalipalpata</taxon>
        <taxon>Sabellida</taxon>
        <taxon>Oweniida</taxon>
        <taxon>Oweniidae</taxon>
        <taxon>Owenia</taxon>
    </lineage>
</organism>
<evidence type="ECO:0000256" key="4">
    <source>
        <dbReference type="ARBA" id="ARBA00014130"/>
    </source>
</evidence>
<evidence type="ECO:0000256" key="2">
    <source>
        <dbReference type="ARBA" id="ARBA00004555"/>
    </source>
</evidence>
<dbReference type="AlphaFoldDB" id="A0A8J1Y3L0"/>
<evidence type="ECO:0000256" key="1">
    <source>
        <dbReference type="ARBA" id="ARBA00004496"/>
    </source>
</evidence>
<accession>A0A8J1Y3L0</accession>
<dbReference type="Proteomes" id="UP000749559">
    <property type="component" value="Unassembled WGS sequence"/>
</dbReference>
<comment type="caution">
    <text evidence="10">The sequence shown here is derived from an EMBL/GenBank/DDBJ whole genome shotgun (WGS) entry which is preliminary data.</text>
</comment>
<gene>
    <name evidence="10" type="ORF">OFUS_LOCUS11581</name>
</gene>
<feature type="compositionally biased region" description="Polar residues" evidence="9">
    <location>
        <begin position="30"/>
        <end position="45"/>
    </location>
</feature>
<reference evidence="10" key="1">
    <citation type="submission" date="2022-03" db="EMBL/GenBank/DDBJ databases">
        <authorList>
            <person name="Martin C."/>
        </authorList>
    </citation>
    <scope>NUCLEOTIDE SEQUENCE</scope>
</reference>
<feature type="region of interest" description="Disordered" evidence="9">
    <location>
        <begin position="313"/>
        <end position="458"/>
    </location>
</feature>
<evidence type="ECO:0000313" key="10">
    <source>
        <dbReference type="EMBL" id="CAH1785539.1"/>
    </source>
</evidence>
<proteinExistence type="inferred from homology"/>
<evidence type="ECO:0000256" key="5">
    <source>
        <dbReference type="ARBA" id="ARBA00022490"/>
    </source>
</evidence>